<sequence>MPTTAVASPLPLPVGVVPTIVSPPPPAPPPVPTPVPQPLATVVPIISVVTAPPATPMEAPPQSSELSQSQLQPPQVLSSIESGHSEASGLRRSTKRHQRRSVRSRSRNEKTSKAKLNVLNISNRGDRVAECQLETHNRKMVTFRFDLDGDNPEEIAQIMVQSEFILESERESFIEQVREVIENADEKGLERDPNSQMAGDMVQQIPTRSVPMPDISPSATAQVVHSAGRRFIVSPVPEARLREQTLPSSPSPARQRPAGIVPPAAAPAQTPATGLSLSQSAGAISLQQAFSELRQNRDQFDPGPSTAPAPIHFTHPPLQPAAATAPPQASSVPPTVDPTAALLPSSFNPPQEQLVKSPQNIRQCPPPSSSTASLSSSVILTTAIPGPRLTPPTSFHTTTPPSSSSSVVGLQPVTTNVPSVQPTLVHSQPQTAALPGQTHTHCGECDARCEAFNESQGKPDDIQALEMKLRSLFMDMGGGGSATGGDLSAADPASGAHAAGTSSPMGPCPASSTSVTTPVSSQPANPPQPPCTLPLGSPAQRPGTPISTPAPIVSTVVPASSFGQTTPSKTPLSRTSASSPPSELLPSFPGPCLTQSQQPLEDLDAQPLPVARLQRDNQFLSLWMKLSPPLVIQGEFNWEDFRCPWPLKRLLKGKGGDVVDGPPQRSQAGSKQPSPLTSPCPTTTIGRFQVTTSPEARVGRFSVSRAQEQNLESGPTPPPASPAANGPSHPAQVLSPDSTHKASLPSLNNNSFNNSYISSDNDSEFEDEDFKLEVSHLTEKHMREIQALHSRQKAEIDSLFTKLGKVPPAAVLPPIIGLTGRRRRPTKSKSSKSSRTSSTHSSKSPLQPGSTLSAQSAPTLPPGPLALLAPGGLADSGSSTLLQPLKPSPSSNNVCSACTSDTALSVPSLCAPTPGTNSTNAVSGSGGLCQSQGGSQSLPPSMSAPHQRKGTFTDDLHKLVDNWARDAMNLSQGKRSAKQLPQAPAQAHSYEVIQSASLGRKFSAPGQLCPSSIGGSAHLPTNSTTATSLAARKGSLCQPPASSAPPQPQPAQFIHYTPTSAYSAQWSGPSTLPQAPGQPGPLLVSTSQPLGPYPPSLSGQGQIPGQGPLQAFHLTNSLKKSVSNPGGPNLRTT</sequence>
<comment type="caution">
    <text evidence="1">The sequence shown here is derived from an EMBL/GenBank/DDBJ whole genome shotgun (WGS) entry which is preliminary data.</text>
</comment>
<keyword evidence="2" id="KW-1185">Reference proteome</keyword>
<accession>A0ACB9VRP2</accession>
<organism evidence="1 2">
    <name type="scientific">Chaenocephalus aceratus</name>
    <name type="common">Blackfin icefish</name>
    <name type="synonym">Chaenichthys aceratus</name>
    <dbReference type="NCBI Taxonomy" id="36190"/>
    <lineage>
        <taxon>Eukaryota</taxon>
        <taxon>Metazoa</taxon>
        <taxon>Chordata</taxon>
        <taxon>Craniata</taxon>
        <taxon>Vertebrata</taxon>
        <taxon>Euteleostomi</taxon>
        <taxon>Actinopterygii</taxon>
        <taxon>Neopterygii</taxon>
        <taxon>Teleostei</taxon>
        <taxon>Neoteleostei</taxon>
        <taxon>Acanthomorphata</taxon>
        <taxon>Eupercaria</taxon>
        <taxon>Perciformes</taxon>
        <taxon>Notothenioidei</taxon>
        <taxon>Channichthyidae</taxon>
        <taxon>Chaenocephalus</taxon>
    </lineage>
</organism>
<protein>
    <submittedName>
        <fullName evidence="1">Uncharacterized protein</fullName>
    </submittedName>
</protein>
<evidence type="ECO:0000313" key="1">
    <source>
        <dbReference type="EMBL" id="KAI4802847.1"/>
    </source>
</evidence>
<dbReference type="EMBL" id="CM043807">
    <property type="protein sequence ID" value="KAI4802847.1"/>
    <property type="molecule type" value="Genomic_DNA"/>
</dbReference>
<name>A0ACB9VRP2_CHAAC</name>
<gene>
    <name evidence="1" type="ORF">KUCAC02_006420</name>
</gene>
<dbReference type="Proteomes" id="UP001057452">
    <property type="component" value="Chromosome 23"/>
</dbReference>
<reference evidence="1" key="1">
    <citation type="submission" date="2022-05" db="EMBL/GenBank/DDBJ databases">
        <title>Chromosome-level genome of Chaenocephalus aceratus.</title>
        <authorList>
            <person name="Park H."/>
        </authorList>
    </citation>
    <scope>NUCLEOTIDE SEQUENCE</scope>
    <source>
        <strain evidence="1">KU_202001</strain>
    </source>
</reference>
<evidence type="ECO:0000313" key="2">
    <source>
        <dbReference type="Proteomes" id="UP001057452"/>
    </source>
</evidence>
<proteinExistence type="predicted"/>